<feature type="compositionally biased region" description="Low complexity" evidence="2">
    <location>
        <begin position="128"/>
        <end position="183"/>
    </location>
</feature>
<dbReference type="OrthoDB" id="5589325at2759"/>
<keyword evidence="6" id="KW-1185">Reference proteome</keyword>
<feature type="chain" id="PRO_5040409452" description="Yeast cell wall synthesis Kre9/Knh1-like N-terminal domain-containing protein" evidence="3">
    <location>
        <begin position="20"/>
        <end position="207"/>
    </location>
</feature>
<accession>A0A9P9WHP6</accession>
<evidence type="ECO:0000256" key="3">
    <source>
        <dbReference type="SAM" id="SignalP"/>
    </source>
</evidence>
<dbReference type="Proteomes" id="UP000829685">
    <property type="component" value="Unassembled WGS sequence"/>
</dbReference>
<dbReference type="Pfam" id="PF10342">
    <property type="entry name" value="Kre9_KNH"/>
    <property type="match status" value="1"/>
</dbReference>
<feature type="signal peptide" evidence="3">
    <location>
        <begin position="1"/>
        <end position="19"/>
    </location>
</feature>
<comment type="caution">
    <text evidence="5">The sequence shown here is derived from an EMBL/GenBank/DDBJ whole genome shotgun (WGS) entry which is preliminary data.</text>
</comment>
<evidence type="ECO:0000256" key="2">
    <source>
        <dbReference type="SAM" id="MobiDB-lite"/>
    </source>
</evidence>
<evidence type="ECO:0000259" key="4">
    <source>
        <dbReference type="Pfam" id="PF10342"/>
    </source>
</evidence>
<dbReference type="InterPro" id="IPR018466">
    <property type="entry name" value="Kre9/Knh1-like_N"/>
</dbReference>
<dbReference type="PANTHER" id="PTHR40633:SF1">
    <property type="entry name" value="GPI ANCHORED SERINE-THREONINE RICH PROTEIN (AFU_ORTHOLOGUE AFUA_1G03630)"/>
    <property type="match status" value="1"/>
</dbReference>
<dbReference type="AlphaFoldDB" id="A0A9P9WHP6"/>
<keyword evidence="1 3" id="KW-0732">Signal</keyword>
<name>A0A9P9WHP6_9PEZI</name>
<dbReference type="InterPro" id="IPR052982">
    <property type="entry name" value="SRP1/TIP1-like"/>
</dbReference>
<proteinExistence type="predicted"/>
<organism evidence="5 6">
    <name type="scientific">Neoarthrinium moseri</name>
    <dbReference type="NCBI Taxonomy" id="1658444"/>
    <lineage>
        <taxon>Eukaryota</taxon>
        <taxon>Fungi</taxon>
        <taxon>Dikarya</taxon>
        <taxon>Ascomycota</taxon>
        <taxon>Pezizomycotina</taxon>
        <taxon>Sordariomycetes</taxon>
        <taxon>Xylariomycetidae</taxon>
        <taxon>Amphisphaeriales</taxon>
        <taxon>Apiosporaceae</taxon>
        <taxon>Neoarthrinium</taxon>
    </lineage>
</organism>
<dbReference type="EMBL" id="JAFIMR010000024">
    <property type="protein sequence ID" value="KAI1864291.1"/>
    <property type="molecule type" value="Genomic_DNA"/>
</dbReference>
<gene>
    <name evidence="5" type="ORF">JX265_008662</name>
</gene>
<evidence type="ECO:0000313" key="5">
    <source>
        <dbReference type="EMBL" id="KAI1864291.1"/>
    </source>
</evidence>
<dbReference type="PANTHER" id="PTHR40633">
    <property type="entry name" value="MATRIX PROTEIN, PUTATIVE (AFU_ORTHOLOGUE AFUA_8G05410)-RELATED"/>
    <property type="match status" value="1"/>
</dbReference>
<evidence type="ECO:0000313" key="6">
    <source>
        <dbReference type="Proteomes" id="UP000829685"/>
    </source>
</evidence>
<protein>
    <recommendedName>
        <fullName evidence="4">Yeast cell wall synthesis Kre9/Knh1-like N-terminal domain-containing protein</fullName>
    </recommendedName>
</protein>
<feature type="domain" description="Yeast cell wall synthesis Kre9/Knh1-like N-terminal" evidence="4">
    <location>
        <begin position="25"/>
        <end position="107"/>
    </location>
</feature>
<evidence type="ECO:0000256" key="1">
    <source>
        <dbReference type="ARBA" id="ARBA00022729"/>
    </source>
</evidence>
<sequence length="207" mass="20304">MKSAIASIAFAVLAGLASAKVAFTNSNYNVEAGKPFTLEWDGGKGPYTINLKDGPSDDLKTVQALATGTTDDSLTVTLSSSLVSGNYAFEIVDSSDDTTNYSSQFPIVGTGSSSTAASSSKASSTAATSTKASSTLTTTTTSGSSSASASSTEDSSSSSTKASSTTSSNASKTTSASASSSTAPNTNGAQSFAAPLVLAAAGLALAF</sequence>
<reference evidence="5" key="1">
    <citation type="submission" date="2021-03" db="EMBL/GenBank/DDBJ databases">
        <title>Revisited historic fungal species revealed as producer of novel bioactive compounds through whole genome sequencing and comparative genomics.</title>
        <authorList>
            <person name="Vignolle G.A."/>
            <person name="Hochenegger N."/>
            <person name="Mach R.L."/>
            <person name="Mach-Aigner A.R."/>
            <person name="Javad Rahimi M."/>
            <person name="Salim K.A."/>
            <person name="Chan C.M."/>
            <person name="Lim L.B.L."/>
            <person name="Cai F."/>
            <person name="Druzhinina I.S."/>
            <person name="U'Ren J.M."/>
            <person name="Derntl C."/>
        </authorList>
    </citation>
    <scope>NUCLEOTIDE SEQUENCE</scope>
    <source>
        <strain evidence="5">TUCIM 5799</strain>
    </source>
</reference>
<feature type="region of interest" description="Disordered" evidence="2">
    <location>
        <begin position="128"/>
        <end position="188"/>
    </location>
</feature>